<dbReference type="RefSeq" id="WP_380031248.1">
    <property type="nucleotide sequence ID" value="NZ_JBHSHB010000005.1"/>
</dbReference>
<evidence type="ECO:0008006" key="3">
    <source>
        <dbReference type="Google" id="ProtNLM"/>
    </source>
</evidence>
<comment type="caution">
    <text evidence="1">The sequence shown here is derived from an EMBL/GenBank/DDBJ whole genome shotgun (WGS) entry which is preliminary data.</text>
</comment>
<dbReference type="PROSITE" id="PS51257">
    <property type="entry name" value="PROKAR_LIPOPROTEIN"/>
    <property type="match status" value="1"/>
</dbReference>
<gene>
    <name evidence="1" type="ORF">ACFO5T_00845</name>
</gene>
<protein>
    <recommendedName>
        <fullName evidence="3">Lipoprotein</fullName>
    </recommendedName>
</protein>
<keyword evidence="2" id="KW-1185">Reference proteome</keyword>
<organism evidence="1 2">
    <name type="scientific">Dokdonia genika</name>
    <dbReference type="NCBI Taxonomy" id="308113"/>
    <lineage>
        <taxon>Bacteria</taxon>
        <taxon>Pseudomonadati</taxon>
        <taxon>Bacteroidota</taxon>
        <taxon>Flavobacteriia</taxon>
        <taxon>Flavobacteriales</taxon>
        <taxon>Flavobacteriaceae</taxon>
        <taxon>Dokdonia</taxon>
    </lineage>
</organism>
<reference evidence="2" key="1">
    <citation type="journal article" date="2019" name="Int. J. Syst. Evol. Microbiol.">
        <title>The Global Catalogue of Microorganisms (GCM) 10K type strain sequencing project: providing services to taxonomists for standard genome sequencing and annotation.</title>
        <authorList>
            <consortium name="The Broad Institute Genomics Platform"/>
            <consortium name="The Broad Institute Genome Sequencing Center for Infectious Disease"/>
            <person name="Wu L."/>
            <person name="Ma J."/>
        </authorList>
    </citation>
    <scope>NUCLEOTIDE SEQUENCE [LARGE SCALE GENOMIC DNA]</scope>
    <source>
        <strain evidence="2">CGMCC 4.7427</strain>
    </source>
</reference>
<accession>A0ABV9L4G9</accession>
<proteinExistence type="predicted"/>
<name>A0ABV9L4G9_9FLAO</name>
<dbReference type="Proteomes" id="UP001595878">
    <property type="component" value="Unassembled WGS sequence"/>
</dbReference>
<dbReference type="EMBL" id="JBHSHB010000005">
    <property type="protein sequence ID" value="MFC4688964.1"/>
    <property type="molecule type" value="Genomic_DNA"/>
</dbReference>
<evidence type="ECO:0000313" key="1">
    <source>
        <dbReference type="EMBL" id="MFC4688964.1"/>
    </source>
</evidence>
<sequence length="182" mass="21460">MQKIIYLLIFIILCSCKTKETELKKEKVTQSDFLKSKSFDKAKNQFGKFVDFTFDIDTLNKILYDKTDFYKLNITAYDSIYIGKRNDTIFSYDQSIPFKEIFVVLDKEKKQYLGRLGADFGVYLTKSNDSIFHYSFNKIIDDKYDDHIMIGFEYPELTISKMEISKNGKIIDLTIEQTENKK</sequence>
<evidence type="ECO:0000313" key="2">
    <source>
        <dbReference type="Proteomes" id="UP001595878"/>
    </source>
</evidence>